<reference evidence="2" key="1">
    <citation type="submission" date="2022-11" db="UniProtKB">
        <authorList>
            <consortium name="WormBaseParasite"/>
        </authorList>
    </citation>
    <scope>IDENTIFICATION</scope>
</reference>
<accession>A0A915J2Z0</accession>
<protein>
    <submittedName>
        <fullName evidence="2">Uncharacterized protein</fullName>
    </submittedName>
</protein>
<dbReference type="AlphaFoldDB" id="A0A915J2Z0"/>
<evidence type="ECO:0000313" key="1">
    <source>
        <dbReference type="Proteomes" id="UP000887565"/>
    </source>
</evidence>
<name>A0A915J2Z0_ROMCU</name>
<proteinExistence type="predicted"/>
<dbReference type="WBParaSite" id="nRc.2.0.1.t20832-RA">
    <property type="protein sequence ID" value="nRc.2.0.1.t20832-RA"/>
    <property type="gene ID" value="nRc.2.0.1.g20832"/>
</dbReference>
<sequence length="66" mass="7411">MSLNGSIFWVDDSMAMAVNDMYTVEQRCLYNSNGRRSQNIITAVQSYLFILRAVCPGHDTAGAMYL</sequence>
<evidence type="ECO:0000313" key="2">
    <source>
        <dbReference type="WBParaSite" id="nRc.2.0.1.t20832-RA"/>
    </source>
</evidence>
<keyword evidence="1" id="KW-1185">Reference proteome</keyword>
<dbReference type="Proteomes" id="UP000887565">
    <property type="component" value="Unplaced"/>
</dbReference>
<organism evidence="1 2">
    <name type="scientific">Romanomermis culicivorax</name>
    <name type="common">Nematode worm</name>
    <dbReference type="NCBI Taxonomy" id="13658"/>
    <lineage>
        <taxon>Eukaryota</taxon>
        <taxon>Metazoa</taxon>
        <taxon>Ecdysozoa</taxon>
        <taxon>Nematoda</taxon>
        <taxon>Enoplea</taxon>
        <taxon>Dorylaimia</taxon>
        <taxon>Mermithida</taxon>
        <taxon>Mermithoidea</taxon>
        <taxon>Mermithidae</taxon>
        <taxon>Romanomermis</taxon>
    </lineage>
</organism>